<dbReference type="KEGG" id="nhe:NECHADRAFT_78047"/>
<dbReference type="OMA" id="HAHECGH"/>
<name>C7YMZ1_FUSV7</name>
<dbReference type="AlphaFoldDB" id="C7YMZ1"/>
<dbReference type="VEuPathDB" id="FungiDB:NECHADRAFT_78047"/>
<proteinExistence type="predicted"/>
<dbReference type="OrthoDB" id="4760831at2759"/>
<dbReference type="EMBL" id="GG698897">
    <property type="protein sequence ID" value="EEU47032.1"/>
    <property type="molecule type" value="Genomic_DNA"/>
</dbReference>
<dbReference type="HOGENOM" id="CLU_711833_0_0_1"/>
<reference evidence="1 2" key="1">
    <citation type="journal article" date="2009" name="PLoS Genet.">
        <title>The genome of Nectria haematococca: contribution of supernumerary chromosomes to gene expansion.</title>
        <authorList>
            <person name="Coleman J.J."/>
            <person name="Rounsley S.D."/>
            <person name="Rodriguez-Carres M."/>
            <person name="Kuo A."/>
            <person name="Wasmann C.C."/>
            <person name="Grimwood J."/>
            <person name="Schmutz J."/>
            <person name="Taga M."/>
            <person name="White G.J."/>
            <person name="Zhou S."/>
            <person name="Schwartz D.C."/>
            <person name="Freitag M."/>
            <person name="Ma L.J."/>
            <person name="Danchin E.G."/>
            <person name="Henrissat B."/>
            <person name="Coutinho P.M."/>
            <person name="Nelson D.R."/>
            <person name="Straney D."/>
            <person name="Napoli C.A."/>
            <person name="Barker B.M."/>
            <person name="Gribskov M."/>
            <person name="Rep M."/>
            <person name="Kroken S."/>
            <person name="Molnar I."/>
            <person name="Rensing C."/>
            <person name="Kennell J.C."/>
            <person name="Zamora J."/>
            <person name="Farman M.L."/>
            <person name="Selker E.U."/>
            <person name="Salamov A."/>
            <person name="Shapiro H."/>
            <person name="Pangilinan J."/>
            <person name="Lindquist E."/>
            <person name="Lamers C."/>
            <person name="Grigoriev I.V."/>
            <person name="Geiser D.M."/>
            <person name="Covert S.F."/>
            <person name="Temporini E."/>
            <person name="Vanetten H.D."/>
        </authorList>
    </citation>
    <scope>NUCLEOTIDE SEQUENCE [LARGE SCALE GENOMIC DNA]</scope>
    <source>
        <strain evidence="2">ATCC MYA-4622 / CBS 123669 / FGSC 9596 / NRRL 45880 / 77-13-4</strain>
    </source>
</reference>
<evidence type="ECO:0000313" key="2">
    <source>
        <dbReference type="Proteomes" id="UP000005206"/>
    </source>
</evidence>
<dbReference type="eggNOG" id="ENOG502RMGN">
    <property type="taxonomic scope" value="Eukaryota"/>
</dbReference>
<dbReference type="GeneID" id="9664237"/>
<dbReference type="RefSeq" id="XP_003052745.1">
    <property type="nucleotide sequence ID" value="XM_003052699.1"/>
</dbReference>
<organism evidence="1 2">
    <name type="scientific">Fusarium vanettenii (strain ATCC MYA-4622 / CBS 123669 / FGSC 9596 / NRRL 45880 / 77-13-4)</name>
    <name type="common">Fusarium solani subsp. pisi</name>
    <dbReference type="NCBI Taxonomy" id="660122"/>
    <lineage>
        <taxon>Eukaryota</taxon>
        <taxon>Fungi</taxon>
        <taxon>Dikarya</taxon>
        <taxon>Ascomycota</taxon>
        <taxon>Pezizomycotina</taxon>
        <taxon>Sordariomycetes</taxon>
        <taxon>Hypocreomycetidae</taxon>
        <taxon>Hypocreales</taxon>
        <taxon>Nectriaceae</taxon>
        <taxon>Fusarium</taxon>
        <taxon>Fusarium solani species complex</taxon>
        <taxon>Fusarium vanettenii</taxon>
    </lineage>
</organism>
<dbReference type="Proteomes" id="UP000005206">
    <property type="component" value="Chromosome 3"/>
</dbReference>
<accession>C7YMZ1</accession>
<protein>
    <submittedName>
        <fullName evidence="1">Uncharacterized protein</fullName>
    </submittedName>
</protein>
<keyword evidence="2" id="KW-1185">Reference proteome</keyword>
<gene>
    <name evidence="1" type="ORF">NECHADRAFT_78047</name>
</gene>
<dbReference type="InParanoid" id="C7YMZ1"/>
<sequence length="331" mass="36960">MTSVDDFQAAISDACRNYYDATTQPYNKTRVLAVFWEKDESAGLGKKARIVRDVFQRSYGYDAELLAIKMTDPNPDITLSFNLGRLLSGLNKGDLAIFYYTGNGDRGAFQQVRAQIIDPSPADVLILLDCCVTPGKDIGHRNPSGFTDALVQQLQHAIDNQHILSTAQIYSRLATRHLATQYLAIQGRISQLSAMPYFLQNSGEGRAPIMLAPKMAHESWTPGDVLATFNSPVIVILRVHLRDAHASTWNQIRQWLLENRCHNIDGIRIKSTFPSLPKGAIGIIEVTLDKWYTLREDPAISFIGFEENHDPCIHIPTVMPGAIRPICINQI</sequence>
<evidence type="ECO:0000313" key="1">
    <source>
        <dbReference type="EMBL" id="EEU47032.1"/>
    </source>
</evidence>